<dbReference type="GeneID" id="41329371"/>
<dbReference type="PANTHER" id="PTHR23132:SF23">
    <property type="entry name" value="D-ALANINE--D-ALANINE LIGASE B"/>
    <property type="match status" value="1"/>
</dbReference>
<proteinExistence type="inferred from homology"/>
<dbReference type="InterPro" id="IPR013815">
    <property type="entry name" value="ATP_grasp_subdomain_1"/>
</dbReference>
<dbReference type="RefSeq" id="WP_147662457.1">
    <property type="nucleotide sequence ID" value="NZ_CP042905.2"/>
</dbReference>
<dbReference type="Pfam" id="PF07478">
    <property type="entry name" value="Dala_Dala_lig_C"/>
    <property type="match status" value="1"/>
</dbReference>
<feature type="domain" description="ATP-grasp" evidence="5">
    <location>
        <begin position="119"/>
        <end position="328"/>
    </location>
</feature>
<sequence>MKIAILSDPSLISQIESKEKAKPKDSAEEIQEDDSQPPLAKLQEALIDYDNKISFIPLNQDLLAQLQKSSFDLVLNTTNKASTQNRPAQFIGLLDITRIPYCGSQMDSVTILKNKPLFKSLLQLNHIATPNFELIKIQEGNISNIKNKFNFPLILKFYHAGIHTKSISDKIIMNFKELKENLKSHLKKSKTYVALAEEYVRGRKIYLPILGNELNGNIHFLSAIETIPSSNEEDLQARIQSNSNEDEKKFLETTDPLVKRARKIAIKAYNFFNCHDYAMFVFILDAKTNNLLLHEINPITSIFPDGKMNIAAEHLGISYNELINDIILSTLLRYDIKLKGDYAKRYKSLTKE</sequence>
<dbReference type="GO" id="GO:0008716">
    <property type="term" value="F:D-alanine-D-alanine ligase activity"/>
    <property type="evidence" value="ECO:0007669"/>
    <property type="project" value="InterPro"/>
</dbReference>
<dbReference type="Proteomes" id="UP000321408">
    <property type="component" value="Chromosome"/>
</dbReference>
<organism evidence="6 7">
    <name type="scientific">Promethearchaeum syntrophicum</name>
    <dbReference type="NCBI Taxonomy" id="2594042"/>
    <lineage>
        <taxon>Archaea</taxon>
        <taxon>Promethearchaeati</taxon>
        <taxon>Promethearchaeota</taxon>
        <taxon>Promethearchaeia</taxon>
        <taxon>Promethearchaeales</taxon>
        <taxon>Promethearchaeaceae</taxon>
        <taxon>Promethearchaeum</taxon>
    </lineage>
</organism>
<dbReference type="PANTHER" id="PTHR23132">
    <property type="entry name" value="D-ALANINE--D-ALANINE LIGASE"/>
    <property type="match status" value="1"/>
</dbReference>
<feature type="region of interest" description="Disordered" evidence="4">
    <location>
        <begin position="15"/>
        <end position="36"/>
    </location>
</feature>
<evidence type="ECO:0000256" key="3">
    <source>
        <dbReference type="PROSITE-ProRule" id="PRU00409"/>
    </source>
</evidence>
<protein>
    <recommendedName>
        <fullName evidence="5">ATP-grasp domain-containing protein</fullName>
    </recommendedName>
</protein>
<dbReference type="InterPro" id="IPR011761">
    <property type="entry name" value="ATP-grasp"/>
</dbReference>
<dbReference type="PROSITE" id="PS50975">
    <property type="entry name" value="ATP_GRASP"/>
    <property type="match status" value="1"/>
</dbReference>
<gene>
    <name evidence="6" type="ORF">DSAG12_01378</name>
</gene>
<dbReference type="Gene3D" id="3.30.470.20">
    <property type="entry name" value="ATP-grasp fold, B domain"/>
    <property type="match status" value="1"/>
</dbReference>
<keyword evidence="3" id="KW-0547">Nucleotide-binding</keyword>
<evidence type="ECO:0000259" key="5">
    <source>
        <dbReference type="PROSITE" id="PS50975"/>
    </source>
</evidence>
<accession>A0A5B9D8Y1</accession>
<reference evidence="6 7" key="2">
    <citation type="journal article" date="2024" name="Int. J. Syst. Evol. Microbiol.">
        <title>Promethearchaeum syntrophicum gen. nov., sp. nov., an anaerobic, obligately syntrophic archaeon, the first isolate of the lineage 'Asgard' archaea, and proposal of the new archaeal phylum Promethearchaeota phyl. nov. and kingdom Promethearchaeati regn. nov.</title>
        <authorList>
            <person name="Imachi H."/>
            <person name="Nobu M.K."/>
            <person name="Kato S."/>
            <person name="Takaki Y."/>
            <person name="Miyazaki M."/>
            <person name="Miyata M."/>
            <person name="Ogawara M."/>
            <person name="Saito Y."/>
            <person name="Sakai S."/>
            <person name="Tahara Y.O."/>
            <person name="Takano Y."/>
            <person name="Tasumi E."/>
            <person name="Uematsu K."/>
            <person name="Yoshimura T."/>
            <person name="Itoh T."/>
            <person name="Ohkuma M."/>
            <person name="Takai K."/>
        </authorList>
    </citation>
    <scope>NUCLEOTIDE SEQUENCE [LARGE SCALE GENOMIC DNA]</scope>
    <source>
        <strain evidence="6 7">MK-D1</strain>
    </source>
</reference>
<name>A0A5B9D8Y1_9ARCH</name>
<dbReference type="GO" id="GO:0005524">
    <property type="term" value="F:ATP binding"/>
    <property type="evidence" value="ECO:0007669"/>
    <property type="project" value="UniProtKB-UniRule"/>
</dbReference>
<comment type="similarity">
    <text evidence="1">Belongs to the D-alanine--D-alanine ligase family.</text>
</comment>
<dbReference type="GO" id="GO:0046872">
    <property type="term" value="F:metal ion binding"/>
    <property type="evidence" value="ECO:0007669"/>
    <property type="project" value="InterPro"/>
</dbReference>
<reference evidence="6 7" key="1">
    <citation type="journal article" date="2020" name="Nature">
        <title>Isolation of an archaeon at the prokaryote-eukaryote interface.</title>
        <authorList>
            <person name="Imachi H."/>
            <person name="Nobu M.K."/>
            <person name="Nakahara N."/>
            <person name="Morono Y."/>
            <person name="Ogawara M."/>
            <person name="Takaki Y."/>
            <person name="Takano Y."/>
            <person name="Uematsu K."/>
            <person name="Ikuta T."/>
            <person name="Ito M."/>
            <person name="Matsui Y."/>
            <person name="Miyazaki M."/>
            <person name="Murata K."/>
            <person name="Saito Y."/>
            <person name="Sakai S."/>
            <person name="Song C."/>
            <person name="Tasumi E."/>
            <person name="Yamanaka Y."/>
            <person name="Yamaguchi T."/>
            <person name="Kamagata Y."/>
            <person name="Tamaki H."/>
            <person name="Takai K."/>
        </authorList>
    </citation>
    <scope>NUCLEOTIDE SEQUENCE [LARGE SCALE GENOMIC DNA]</scope>
    <source>
        <strain evidence="6 7">MK-D1</strain>
    </source>
</reference>
<dbReference type="KEGG" id="psyt:DSAG12_01378"/>
<evidence type="ECO:0000313" key="7">
    <source>
        <dbReference type="Proteomes" id="UP000321408"/>
    </source>
</evidence>
<evidence type="ECO:0000256" key="2">
    <source>
        <dbReference type="ARBA" id="ARBA00022598"/>
    </source>
</evidence>
<dbReference type="Gene3D" id="3.30.1490.20">
    <property type="entry name" value="ATP-grasp fold, A domain"/>
    <property type="match status" value="1"/>
</dbReference>
<dbReference type="InterPro" id="IPR011095">
    <property type="entry name" value="Dala_Dala_lig_C"/>
</dbReference>
<evidence type="ECO:0000256" key="4">
    <source>
        <dbReference type="SAM" id="MobiDB-lite"/>
    </source>
</evidence>
<evidence type="ECO:0000313" key="6">
    <source>
        <dbReference type="EMBL" id="QEE15552.1"/>
    </source>
</evidence>
<keyword evidence="3" id="KW-0067">ATP-binding</keyword>
<dbReference type="SUPFAM" id="SSF56059">
    <property type="entry name" value="Glutathione synthetase ATP-binding domain-like"/>
    <property type="match status" value="1"/>
</dbReference>
<keyword evidence="7" id="KW-1185">Reference proteome</keyword>
<dbReference type="EMBL" id="CP042905">
    <property type="protein sequence ID" value="QEE15552.1"/>
    <property type="molecule type" value="Genomic_DNA"/>
</dbReference>
<dbReference type="AlphaFoldDB" id="A0A5B9D8Y1"/>
<feature type="compositionally biased region" description="Basic and acidic residues" evidence="4">
    <location>
        <begin position="16"/>
        <end position="27"/>
    </location>
</feature>
<evidence type="ECO:0000256" key="1">
    <source>
        <dbReference type="ARBA" id="ARBA00010871"/>
    </source>
</evidence>
<keyword evidence="2" id="KW-0436">Ligase</keyword>